<dbReference type="EMBL" id="BLRU01000087">
    <property type="protein sequence ID" value="GFP19500.1"/>
    <property type="molecule type" value="Genomic_DNA"/>
</dbReference>
<sequence>MLEKGLRGEAKMEVVAGNTASEVGSGSVPVFATPMLVALMESAAIDALRDKLPAGQSTVGTKVEIVHTAATPLGMTVTAQAELVEVDGRRLVFTVSAQDEAGPVGEGRHERFTIDLEKFMSRVKKRKSYND</sequence>
<dbReference type="PANTHER" id="PTHR36934:SF1">
    <property type="entry name" value="THIOESTERASE DOMAIN-CONTAINING PROTEIN"/>
    <property type="match status" value="1"/>
</dbReference>
<accession>A0A6V8NJM6</accession>
<dbReference type="AlphaFoldDB" id="A0A6V8NJM6"/>
<gene>
    <name evidence="4" type="ORF">HKBW3S03_01005</name>
</gene>
<dbReference type="Proteomes" id="UP000574717">
    <property type="component" value="Unassembled WGS sequence"/>
</dbReference>
<feature type="binding site" evidence="2">
    <location>
        <position position="60"/>
    </location>
    <ligand>
        <name>substrate</name>
    </ligand>
</feature>
<evidence type="ECO:0000313" key="5">
    <source>
        <dbReference type="Proteomes" id="UP000574717"/>
    </source>
</evidence>
<comment type="caution">
    <text evidence="4">The sequence shown here is derived from an EMBL/GenBank/DDBJ whole genome shotgun (WGS) entry which is preliminary data.</text>
</comment>
<dbReference type="Pfam" id="PF22636">
    <property type="entry name" value="FlK"/>
    <property type="match status" value="1"/>
</dbReference>
<dbReference type="PANTHER" id="PTHR36934">
    <property type="entry name" value="BLR0278 PROTEIN"/>
    <property type="match status" value="1"/>
</dbReference>
<protein>
    <submittedName>
        <fullName evidence="4">Fluoroacetyl-CoA thioesterase</fullName>
    </submittedName>
</protein>
<proteinExistence type="predicted"/>
<dbReference type="InterPro" id="IPR025540">
    <property type="entry name" value="FlK"/>
</dbReference>
<dbReference type="RefSeq" id="WP_176236956.1">
    <property type="nucleotide sequence ID" value="NZ_BLRU01000087.1"/>
</dbReference>
<evidence type="ECO:0000256" key="1">
    <source>
        <dbReference type="PIRSR" id="PIRSR014972-1"/>
    </source>
</evidence>
<evidence type="ECO:0000259" key="3">
    <source>
        <dbReference type="Pfam" id="PF22636"/>
    </source>
</evidence>
<dbReference type="SUPFAM" id="SSF54637">
    <property type="entry name" value="Thioesterase/thiol ester dehydrase-isomerase"/>
    <property type="match status" value="1"/>
</dbReference>
<dbReference type="InterPro" id="IPR029069">
    <property type="entry name" value="HotDog_dom_sf"/>
</dbReference>
<dbReference type="InterPro" id="IPR054485">
    <property type="entry name" value="FlK-like_dom"/>
</dbReference>
<feature type="binding site" evidence="2">
    <location>
        <position position="111"/>
    </location>
    <ligand>
        <name>substrate</name>
    </ligand>
</feature>
<dbReference type="Gene3D" id="3.10.129.10">
    <property type="entry name" value="Hotdog Thioesterase"/>
    <property type="match status" value="1"/>
</dbReference>
<evidence type="ECO:0000313" key="4">
    <source>
        <dbReference type="EMBL" id="GFP19500.1"/>
    </source>
</evidence>
<feature type="active site" evidence="1">
    <location>
        <position position="33"/>
    </location>
</feature>
<feature type="active site" evidence="1">
    <location>
        <position position="41"/>
    </location>
</feature>
<organism evidence="4 5">
    <name type="scientific">Candidatus Hakubella thermalkaliphila</name>
    <dbReference type="NCBI Taxonomy" id="2754717"/>
    <lineage>
        <taxon>Bacteria</taxon>
        <taxon>Bacillati</taxon>
        <taxon>Actinomycetota</taxon>
        <taxon>Actinomycetota incertae sedis</taxon>
        <taxon>Candidatus Hakubellales</taxon>
        <taxon>Candidatus Hakubellaceae</taxon>
        <taxon>Candidatus Hakubella</taxon>
    </lineage>
</organism>
<feature type="domain" description="Fluoroacetyl-CoA-specific thioesterase-like" evidence="3">
    <location>
        <begin position="17"/>
        <end position="115"/>
    </location>
</feature>
<name>A0A6V8NJM6_9ACTN</name>
<dbReference type="PIRSF" id="PIRSF014972">
    <property type="entry name" value="FlK"/>
    <property type="match status" value="1"/>
</dbReference>
<evidence type="ECO:0000256" key="2">
    <source>
        <dbReference type="PIRSR" id="PIRSR014972-2"/>
    </source>
</evidence>
<feature type="active site" evidence="1">
    <location>
        <position position="67"/>
    </location>
</feature>
<reference evidence="4 5" key="1">
    <citation type="journal article" date="2020" name="Front. Microbiol.">
        <title>Single-cell genomics of novel Actinobacteria with the Wood-Ljungdahl pathway discovered in a serpentinizing system.</title>
        <authorList>
            <person name="Merino N."/>
            <person name="Kawai M."/>
            <person name="Boyd E.S."/>
            <person name="Colman D.R."/>
            <person name="McGlynn S.E."/>
            <person name="Nealson K.H."/>
            <person name="Kurokawa K."/>
            <person name="Hongoh Y."/>
        </authorList>
    </citation>
    <scope>NUCLEOTIDE SEQUENCE [LARGE SCALE GENOMIC DNA]</scope>
    <source>
        <strain evidence="4 5">S03</strain>
    </source>
</reference>
<feature type="binding site" evidence="2">
    <location>
        <position position="60"/>
    </location>
    <ligand>
        <name>CoA</name>
        <dbReference type="ChEBI" id="CHEBI:57287"/>
    </ligand>
</feature>
<dbReference type="CDD" id="cd03440">
    <property type="entry name" value="hot_dog"/>
    <property type="match status" value="1"/>
</dbReference>